<dbReference type="STRING" id="1283841.A0A084QGK2"/>
<evidence type="ECO:0000256" key="2">
    <source>
        <dbReference type="ARBA" id="ARBA00023242"/>
    </source>
</evidence>
<dbReference type="Pfam" id="PF11951">
    <property type="entry name" value="Fungal_trans_2"/>
    <property type="match status" value="1"/>
</dbReference>
<evidence type="ECO:0000256" key="3">
    <source>
        <dbReference type="SAM" id="MobiDB-lite"/>
    </source>
</evidence>
<dbReference type="EMBL" id="KL660757">
    <property type="protein sequence ID" value="KFA63087.1"/>
    <property type="molecule type" value="Genomic_DNA"/>
</dbReference>
<keyword evidence="2" id="KW-0539">Nucleus</keyword>
<feature type="region of interest" description="Disordered" evidence="3">
    <location>
        <begin position="1"/>
        <end position="81"/>
    </location>
</feature>
<evidence type="ECO:0000256" key="1">
    <source>
        <dbReference type="ARBA" id="ARBA00004123"/>
    </source>
</evidence>
<dbReference type="PANTHER" id="PTHR37534">
    <property type="entry name" value="TRANSCRIPTIONAL ACTIVATOR PROTEIN UGA3"/>
    <property type="match status" value="1"/>
</dbReference>
<dbReference type="GO" id="GO:0005634">
    <property type="term" value="C:nucleus"/>
    <property type="evidence" value="ECO:0007669"/>
    <property type="project" value="UniProtKB-SubCell"/>
</dbReference>
<comment type="subcellular location">
    <subcellularLocation>
        <location evidence="1">Nucleus</location>
    </subcellularLocation>
</comment>
<dbReference type="PANTHER" id="PTHR37534:SF15">
    <property type="entry name" value="ZN(II)2CYS6 TRANSCRIPTION FACTOR (EUROFUNG)"/>
    <property type="match status" value="1"/>
</dbReference>
<dbReference type="InterPro" id="IPR021858">
    <property type="entry name" value="Fun_TF"/>
</dbReference>
<keyword evidence="5" id="KW-1185">Reference proteome</keyword>
<reference evidence="4 5" key="1">
    <citation type="journal article" date="2014" name="BMC Genomics">
        <title>Comparative genome sequencing reveals chemotype-specific gene clusters in the toxigenic black mold Stachybotrys.</title>
        <authorList>
            <person name="Semeiks J."/>
            <person name="Borek D."/>
            <person name="Otwinowski Z."/>
            <person name="Grishin N.V."/>
        </authorList>
    </citation>
    <scope>NUCLEOTIDE SEQUENCE [LARGE SCALE GENOMIC DNA]</scope>
    <source>
        <strain evidence="4 5">IBT 40285</strain>
    </source>
</reference>
<dbReference type="OMA" id="INIDHAW"/>
<organism evidence="4 5">
    <name type="scientific">Stachybotrys chlorohalonatus (strain IBT 40285)</name>
    <dbReference type="NCBI Taxonomy" id="1283841"/>
    <lineage>
        <taxon>Eukaryota</taxon>
        <taxon>Fungi</taxon>
        <taxon>Dikarya</taxon>
        <taxon>Ascomycota</taxon>
        <taxon>Pezizomycotina</taxon>
        <taxon>Sordariomycetes</taxon>
        <taxon>Hypocreomycetidae</taxon>
        <taxon>Hypocreales</taxon>
        <taxon>Stachybotryaceae</taxon>
        <taxon>Stachybotrys</taxon>
    </lineage>
</organism>
<dbReference type="AlphaFoldDB" id="A0A084QGK2"/>
<protein>
    <recommendedName>
        <fullName evidence="6">Transcription factor domain-containing protein</fullName>
    </recommendedName>
</protein>
<dbReference type="HOGENOM" id="CLU_014924_0_0_1"/>
<evidence type="ECO:0008006" key="6">
    <source>
        <dbReference type="Google" id="ProtNLM"/>
    </source>
</evidence>
<gene>
    <name evidence="4" type="ORF">S40285_05909</name>
</gene>
<name>A0A084QGK2_STAC4</name>
<dbReference type="GO" id="GO:0045944">
    <property type="term" value="P:positive regulation of transcription by RNA polymerase II"/>
    <property type="evidence" value="ECO:0007669"/>
    <property type="project" value="TreeGrafter"/>
</dbReference>
<sequence length="524" mass="56564">MKRHGESISPDLVPSPKRRCSGDVIVVKPPPQLSQLSQQPPQSLAAFTVSLPSPTSPPALLYSSHDASSSSPSASPSSSAYGSPLATTIASSTGTLLDAAPCQPSVAELTWHFSTVLSPCLVFGQHEAANPFQELLLPLTLDENASITHAVCAFASAHLEVMGLAQPGWSSDYYNLALARLASQIESGQDHEMALAAILTLVSYEVLVRERPSDIIEHHLRGAYFLLKELHDKQTPLTSFLERQFRYYDAIVALSLGTCPVAEAPSLTPLQPDTPPLDSCGIGGIGGGGGGGGVHLAPLLGMAADLWPILYRLSGMLPLKRDLDDAITGRQPARTSVLRAEMNASSRAIEAALHRWMPPPLLLLPDQDPTDALARQSPRVQASVHHALAYRHSALVYLHRAIHGYPQRHRLVQTNAHSALMHCTAALATSSAVDASCTPTSGLLWPLFTAACEAIDEEDRDMASQVFDAMRKRQRMINIDHAWYVMARVWARVDENLTRGVRAEDTLTVWRDAEAALGLKVILS</sequence>
<proteinExistence type="predicted"/>
<evidence type="ECO:0000313" key="5">
    <source>
        <dbReference type="Proteomes" id="UP000028524"/>
    </source>
</evidence>
<dbReference type="InParanoid" id="A0A084QGK2"/>
<dbReference type="OrthoDB" id="5147173at2759"/>
<evidence type="ECO:0000313" key="4">
    <source>
        <dbReference type="EMBL" id="KFA63087.1"/>
    </source>
</evidence>
<feature type="compositionally biased region" description="Low complexity" evidence="3">
    <location>
        <begin position="33"/>
        <end position="81"/>
    </location>
</feature>
<dbReference type="Proteomes" id="UP000028524">
    <property type="component" value="Unassembled WGS sequence"/>
</dbReference>
<dbReference type="GO" id="GO:0000976">
    <property type="term" value="F:transcription cis-regulatory region binding"/>
    <property type="evidence" value="ECO:0007669"/>
    <property type="project" value="TreeGrafter"/>
</dbReference>
<accession>A0A084QGK2</accession>
<dbReference type="GO" id="GO:0003700">
    <property type="term" value="F:DNA-binding transcription factor activity"/>
    <property type="evidence" value="ECO:0007669"/>
    <property type="project" value="TreeGrafter"/>
</dbReference>